<sequence length="203" mass="23068">MDFINRTTEEIAKDLLGVKIIHETEEVTYTGYIVETEAYIGIHDRAAHSYNGKNTQSIRSLYKEGGIIYAHSMHKQLLINFVTQTEGEPQGVLIRAIEPEQGIEQMNMNRMHKSGYELTNGPGKLTQAMNISKKLDGTRIGEGCLKIDLKNRKYPKNIDSSPRIGVPNKGEWTTKHLRFTVSGHPYISKARKRDTIPINETWL</sequence>
<dbReference type="HAMAP" id="MF_00527">
    <property type="entry name" value="3MGH"/>
    <property type="match status" value="1"/>
</dbReference>
<evidence type="ECO:0000256" key="4">
    <source>
        <dbReference type="ARBA" id="ARBA00023204"/>
    </source>
</evidence>
<dbReference type="GO" id="GO:0003905">
    <property type="term" value="F:alkylbase DNA N-glycosylase activity"/>
    <property type="evidence" value="ECO:0007669"/>
    <property type="project" value="InterPro"/>
</dbReference>
<dbReference type="OrthoDB" id="9794313at2"/>
<dbReference type="FunFam" id="3.10.300.10:FF:000001">
    <property type="entry name" value="Putative 3-methyladenine DNA glycosylase"/>
    <property type="match status" value="1"/>
</dbReference>
<protein>
    <recommendedName>
        <fullName evidence="5">Putative 3-methyladenine DNA glycosylase</fullName>
        <ecNumber evidence="5">3.2.2.-</ecNumber>
    </recommendedName>
</protein>
<name>A0A240ACQ4_9STAP</name>
<gene>
    <name evidence="6" type="ORF">SAMEA4384403_02420</name>
</gene>
<dbReference type="Gene3D" id="3.10.300.10">
    <property type="entry name" value="Methylpurine-DNA glycosylase (MPG)"/>
    <property type="match status" value="1"/>
</dbReference>
<evidence type="ECO:0000256" key="5">
    <source>
        <dbReference type="HAMAP-Rule" id="MF_00527"/>
    </source>
</evidence>
<dbReference type="InterPro" id="IPR003180">
    <property type="entry name" value="MPG"/>
</dbReference>
<dbReference type="CDD" id="cd00540">
    <property type="entry name" value="AAG"/>
    <property type="match status" value="1"/>
</dbReference>
<keyword evidence="3 5" id="KW-0378">Hydrolase</keyword>
<dbReference type="RefSeq" id="WP_095089900.1">
    <property type="nucleotide sequence ID" value="NZ_BMDM01000010.1"/>
</dbReference>
<dbReference type="EMBL" id="LT906462">
    <property type="protein sequence ID" value="SNV81202.1"/>
    <property type="molecule type" value="Genomic_DNA"/>
</dbReference>
<keyword evidence="4 5" id="KW-0234">DNA repair</keyword>
<proteinExistence type="inferred from homology"/>
<keyword evidence="7" id="KW-1185">Reference proteome</keyword>
<comment type="similarity">
    <text evidence="1 5">Belongs to the DNA glycosylase MPG family.</text>
</comment>
<dbReference type="PANTHER" id="PTHR10429:SF0">
    <property type="entry name" value="DNA-3-METHYLADENINE GLYCOSYLASE"/>
    <property type="match status" value="1"/>
</dbReference>
<dbReference type="Pfam" id="PF02245">
    <property type="entry name" value="Pur_DNA_glyco"/>
    <property type="match status" value="1"/>
</dbReference>
<dbReference type="Proteomes" id="UP000242084">
    <property type="component" value="Chromosome 1"/>
</dbReference>
<accession>A0A240ACQ4</accession>
<dbReference type="KEGG" id="sste:SAMEA4384403_2420"/>
<keyword evidence="2 5" id="KW-0227">DNA damage</keyword>
<reference evidence="6 7" key="1">
    <citation type="submission" date="2017-06" db="EMBL/GenBank/DDBJ databases">
        <authorList>
            <consortium name="Pathogen Informatics"/>
        </authorList>
    </citation>
    <scope>NUCLEOTIDE SEQUENCE [LARGE SCALE GENOMIC DNA]</scope>
    <source>
        <strain evidence="6 7">NCTC13839</strain>
    </source>
</reference>
<dbReference type="SUPFAM" id="SSF50486">
    <property type="entry name" value="FMT C-terminal domain-like"/>
    <property type="match status" value="1"/>
</dbReference>
<dbReference type="EC" id="3.2.2.-" evidence="5"/>
<dbReference type="NCBIfam" id="TIGR00567">
    <property type="entry name" value="3mg"/>
    <property type="match status" value="1"/>
</dbReference>
<dbReference type="InterPro" id="IPR036995">
    <property type="entry name" value="MPG_sf"/>
</dbReference>
<dbReference type="InterPro" id="IPR011034">
    <property type="entry name" value="Formyl_transferase-like_C_sf"/>
</dbReference>
<dbReference type="GO" id="GO:0003677">
    <property type="term" value="F:DNA binding"/>
    <property type="evidence" value="ECO:0007669"/>
    <property type="project" value="InterPro"/>
</dbReference>
<dbReference type="GO" id="GO:0006284">
    <property type="term" value="P:base-excision repair"/>
    <property type="evidence" value="ECO:0007669"/>
    <property type="project" value="InterPro"/>
</dbReference>
<evidence type="ECO:0000256" key="1">
    <source>
        <dbReference type="ARBA" id="ARBA00009232"/>
    </source>
</evidence>
<organism evidence="6 7">
    <name type="scientific">Mammaliicoccus stepanovicii</name>
    <dbReference type="NCBI Taxonomy" id="643214"/>
    <lineage>
        <taxon>Bacteria</taxon>
        <taxon>Bacillati</taxon>
        <taxon>Bacillota</taxon>
        <taxon>Bacilli</taxon>
        <taxon>Bacillales</taxon>
        <taxon>Staphylococcaceae</taxon>
        <taxon>Mammaliicoccus</taxon>
    </lineage>
</organism>
<evidence type="ECO:0000313" key="6">
    <source>
        <dbReference type="EMBL" id="SNV81202.1"/>
    </source>
</evidence>
<dbReference type="PANTHER" id="PTHR10429">
    <property type="entry name" value="DNA-3-METHYLADENINE GLYCOSYLASE"/>
    <property type="match status" value="1"/>
</dbReference>
<evidence type="ECO:0000313" key="7">
    <source>
        <dbReference type="Proteomes" id="UP000242084"/>
    </source>
</evidence>
<evidence type="ECO:0000256" key="3">
    <source>
        <dbReference type="ARBA" id="ARBA00022801"/>
    </source>
</evidence>
<dbReference type="AlphaFoldDB" id="A0A240ACQ4"/>
<evidence type="ECO:0000256" key="2">
    <source>
        <dbReference type="ARBA" id="ARBA00022763"/>
    </source>
</evidence>